<reference evidence="1 2" key="1">
    <citation type="journal article" date="2018" name="J. Allergy Clin. Immunol.">
        <title>High-quality assembly of Dermatophagoides pteronyssinus genome and transcriptome reveals a wide range of novel allergens.</title>
        <authorList>
            <person name="Liu X.Y."/>
            <person name="Yang K.Y."/>
            <person name="Wang M.Q."/>
            <person name="Kwok J.S."/>
            <person name="Zeng X."/>
            <person name="Yang Z."/>
            <person name="Xiao X.J."/>
            <person name="Lau C.P."/>
            <person name="Li Y."/>
            <person name="Huang Z.M."/>
            <person name="Ba J.G."/>
            <person name="Yim A.K."/>
            <person name="Ouyang C.Y."/>
            <person name="Ngai S.M."/>
            <person name="Chan T.F."/>
            <person name="Leung E.L."/>
            <person name="Liu L."/>
            <person name="Liu Z.G."/>
            <person name="Tsui S.K."/>
        </authorList>
    </citation>
    <scope>NUCLEOTIDE SEQUENCE [LARGE SCALE GENOMIC DNA]</scope>
    <source>
        <strain evidence="1">Derp</strain>
    </source>
</reference>
<dbReference type="EMBL" id="NJHN03000009">
    <property type="protein sequence ID" value="KAH9426500.1"/>
    <property type="molecule type" value="Genomic_DNA"/>
</dbReference>
<sequence length="97" mass="11418">MAKGGAMSFNQYSWIFTHYQQIKLAIDEVFFEYFWMLIKEDDLRVALIVYPQQMVSRIFKIIDIPILIVSTKSVSLIIMNEVIILSTRMNLRSYSCV</sequence>
<evidence type="ECO:0000313" key="2">
    <source>
        <dbReference type="Proteomes" id="UP000887458"/>
    </source>
</evidence>
<organism evidence="1 2">
    <name type="scientific">Dermatophagoides pteronyssinus</name>
    <name type="common">European house dust mite</name>
    <dbReference type="NCBI Taxonomy" id="6956"/>
    <lineage>
        <taxon>Eukaryota</taxon>
        <taxon>Metazoa</taxon>
        <taxon>Ecdysozoa</taxon>
        <taxon>Arthropoda</taxon>
        <taxon>Chelicerata</taxon>
        <taxon>Arachnida</taxon>
        <taxon>Acari</taxon>
        <taxon>Acariformes</taxon>
        <taxon>Sarcoptiformes</taxon>
        <taxon>Astigmata</taxon>
        <taxon>Psoroptidia</taxon>
        <taxon>Analgoidea</taxon>
        <taxon>Pyroglyphidae</taxon>
        <taxon>Dermatophagoidinae</taxon>
        <taxon>Dermatophagoides</taxon>
    </lineage>
</organism>
<comment type="caution">
    <text evidence="1">The sequence shown here is derived from an EMBL/GenBank/DDBJ whole genome shotgun (WGS) entry which is preliminary data.</text>
</comment>
<accession>A0ABQ8JV58</accession>
<keyword evidence="2" id="KW-1185">Reference proteome</keyword>
<protein>
    <submittedName>
        <fullName evidence="1">Uncharacterized protein</fullName>
    </submittedName>
</protein>
<gene>
    <name evidence="1" type="ORF">DERP_013682</name>
</gene>
<dbReference type="Proteomes" id="UP000887458">
    <property type="component" value="Unassembled WGS sequence"/>
</dbReference>
<evidence type="ECO:0000313" key="1">
    <source>
        <dbReference type="EMBL" id="KAH9426500.1"/>
    </source>
</evidence>
<proteinExistence type="predicted"/>
<reference evidence="1 2" key="2">
    <citation type="journal article" date="2022" name="Mol. Biol. Evol.">
        <title>Comparative Genomics Reveals Insights into the Divergent Evolution of Astigmatic Mites and Household Pest Adaptations.</title>
        <authorList>
            <person name="Xiong Q."/>
            <person name="Wan A.T."/>
            <person name="Liu X."/>
            <person name="Fung C.S."/>
            <person name="Xiao X."/>
            <person name="Malainual N."/>
            <person name="Hou J."/>
            <person name="Wang L."/>
            <person name="Wang M."/>
            <person name="Yang K.Y."/>
            <person name="Cui Y."/>
            <person name="Leung E.L."/>
            <person name="Nong W."/>
            <person name="Shin S.K."/>
            <person name="Au S.W."/>
            <person name="Jeong K.Y."/>
            <person name="Chew F.T."/>
            <person name="Hui J.H."/>
            <person name="Leung T.F."/>
            <person name="Tungtrongchitr A."/>
            <person name="Zhong N."/>
            <person name="Liu Z."/>
            <person name="Tsui S.K."/>
        </authorList>
    </citation>
    <scope>NUCLEOTIDE SEQUENCE [LARGE SCALE GENOMIC DNA]</scope>
    <source>
        <strain evidence="1">Derp</strain>
    </source>
</reference>
<name>A0ABQ8JV58_DERPT</name>